<dbReference type="GO" id="GO:0005524">
    <property type="term" value="F:ATP binding"/>
    <property type="evidence" value="ECO:0007669"/>
    <property type="project" value="UniProtKB-KW"/>
</dbReference>
<dbReference type="InterPro" id="IPR032781">
    <property type="entry name" value="ABC_tran_Xtn"/>
</dbReference>
<sequence>MILMQLNQVSKYFGADLILSDIKLEVHNQDRIAIVGRNGAGKSTLLKIMAGELSYEGEIYQPKDLTIGYLEQHTGFNSTASIWDEMLTLFKDTIALEKDLRAMEIKMADPDEMKDEETYQQLLHDYDRKQNLFQSSGGFQYEAEIESVLHGLDFGHFDFSTPVNELSGGQKTRLALAKLLLSKPQLLILDEPTNHLDIRTLSWLESYLRGYDGAIVIVSHDRYFLDRTISTVYEVTFQRTKKYHGNYSYYLTQRAKDYELELKQYDKQQAEVKQLEDFIQRNIARDSTSNRAKARRKQLEKMEIMDRPTLENKSTKFSFSIQRKSGNDVLKVENLMAQYEDMDKPVFQNVNFHVNRGERLAIVGPNGVGKSTLLKAILKKLEQVHGTIQVGTNVQFGYYDQEQASLHPKKTVLQELWDDYPQKNEKDIRTILGNFLFSGDDVLKTVGMLSGGEKARLLLSKLMLQQANVLVMDEPTNHLDLDSKEVLEAALADFPGTILFVSHDRYFINRIATQVMELTKEGSRIFLGDYDYYIEKIEEEAELEELARAENELESEQPDKQDFQAEKQFKREYRKVQRKLEAIVEEISNTETKIEQLEETMSDPEIAGDYSRLQSIQDDLQHHQLLLEKHMEEWEQLQLQMDEMNE</sequence>
<dbReference type="InterPro" id="IPR017871">
    <property type="entry name" value="ABC_transporter-like_CS"/>
</dbReference>
<dbReference type="GO" id="GO:0016887">
    <property type="term" value="F:ATP hydrolysis activity"/>
    <property type="evidence" value="ECO:0007669"/>
    <property type="project" value="InterPro"/>
</dbReference>
<evidence type="ECO:0000259" key="5">
    <source>
        <dbReference type="PROSITE" id="PS50893"/>
    </source>
</evidence>
<dbReference type="PANTHER" id="PTHR42855">
    <property type="entry name" value="ABC TRANSPORTER ATP-BINDING SUBUNIT"/>
    <property type="match status" value="1"/>
</dbReference>
<dbReference type="InterPro" id="IPR032524">
    <property type="entry name" value="ABC_tran_C"/>
</dbReference>
<dbReference type="RefSeq" id="WP_144088981.1">
    <property type="nucleotide sequence ID" value="NZ_VMHE01000015.1"/>
</dbReference>
<dbReference type="FunFam" id="3.40.50.300:FF:000309">
    <property type="entry name" value="ABC transporter ATP-binding protein"/>
    <property type="match status" value="1"/>
</dbReference>
<dbReference type="Proteomes" id="UP000316425">
    <property type="component" value="Unassembled WGS sequence"/>
</dbReference>
<evidence type="ECO:0000256" key="4">
    <source>
        <dbReference type="SAM" id="Coils"/>
    </source>
</evidence>
<keyword evidence="7" id="KW-1185">Reference proteome</keyword>
<dbReference type="PROSITE" id="PS50893">
    <property type="entry name" value="ABC_TRANSPORTER_2"/>
    <property type="match status" value="2"/>
</dbReference>
<dbReference type="InterPro" id="IPR003439">
    <property type="entry name" value="ABC_transporter-like_ATP-bd"/>
</dbReference>
<dbReference type="InterPro" id="IPR037118">
    <property type="entry name" value="Val-tRNA_synth_C_sf"/>
</dbReference>
<feature type="coiled-coil region" evidence="4">
    <location>
        <begin position="534"/>
        <end position="633"/>
    </location>
</feature>
<dbReference type="PROSITE" id="PS00211">
    <property type="entry name" value="ABC_TRANSPORTER_1"/>
    <property type="match status" value="2"/>
</dbReference>
<evidence type="ECO:0000256" key="1">
    <source>
        <dbReference type="ARBA" id="ARBA00022737"/>
    </source>
</evidence>
<dbReference type="PANTHER" id="PTHR42855:SF2">
    <property type="entry name" value="DRUG RESISTANCE ABC TRANSPORTER,ATP-BINDING PROTEIN"/>
    <property type="match status" value="1"/>
</dbReference>
<dbReference type="SUPFAM" id="SSF52540">
    <property type="entry name" value="P-loop containing nucleoside triphosphate hydrolases"/>
    <property type="match status" value="2"/>
</dbReference>
<dbReference type="SMART" id="SM00382">
    <property type="entry name" value="AAA"/>
    <property type="match status" value="2"/>
</dbReference>
<reference evidence="6 7" key="1">
    <citation type="submission" date="2019-07" db="EMBL/GenBank/DDBJ databases">
        <title>Allobacillus sp. nov. SKP isolated from shrimp paste of Euphausiacea.</title>
        <authorList>
            <person name="Kanchanasin P."/>
            <person name="Tanasupawat S."/>
            <person name="Shi W."/>
            <person name="Wu L."/>
            <person name="Ma J."/>
        </authorList>
    </citation>
    <scope>NUCLEOTIDE SEQUENCE [LARGE SCALE GENOMIC DNA]</scope>
    <source>
        <strain evidence="6 7">SKP4-8</strain>
    </source>
</reference>
<keyword evidence="4" id="KW-0175">Coiled coil</keyword>
<dbReference type="CDD" id="cd03221">
    <property type="entry name" value="ABCF_EF-3"/>
    <property type="match status" value="2"/>
</dbReference>
<dbReference type="Pfam" id="PF12848">
    <property type="entry name" value="ABC_tran_Xtn"/>
    <property type="match status" value="1"/>
</dbReference>
<feature type="domain" description="ABC transporter" evidence="5">
    <location>
        <begin position="4"/>
        <end position="263"/>
    </location>
</feature>
<protein>
    <submittedName>
        <fullName evidence="6">ABC-F family ATP-binding cassette domain-containing protein</fullName>
    </submittedName>
</protein>
<dbReference type="Pfam" id="PF16326">
    <property type="entry name" value="ABC_tran_CTD"/>
    <property type="match status" value="1"/>
</dbReference>
<comment type="caution">
    <text evidence="6">The sequence shown here is derived from an EMBL/GenBank/DDBJ whole genome shotgun (WGS) entry which is preliminary data.</text>
</comment>
<evidence type="ECO:0000313" key="6">
    <source>
        <dbReference type="EMBL" id="TSJ63562.1"/>
    </source>
</evidence>
<dbReference type="Gene3D" id="3.40.50.300">
    <property type="entry name" value="P-loop containing nucleotide triphosphate hydrolases"/>
    <property type="match status" value="2"/>
</dbReference>
<organism evidence="6 7">
    <name type="scientific">Allobacillus salarius</name>
    <dbReference type="NCBI Taxonomy" id="1955272"/>
    <lineage>
        <taxon>Bacteria</taxon>
        <taxon>Bacillati</taxon>
        <taxon>Bacillota</taxon>
        <taxon>Bacilli</taxon>
        <taxon>Bacillales</taxon>
        <taxon>Bacillaceae</taxon>
        <taxon>Allobacillus</taxon>
    </lineage>
</organism>
<gene>
    <name evidence="6" type="ORF">FPQ13_08850</name>
</gene>
<dbReference type="InterPro" id="IPR027417">
    <property type="entry name" value="P-loop_NTPase"/>
</dbReference>
<keyword evidence="1" id="KW-0677">Repeat</keyword>
<proteinExistence type="predicted"/>
<keyword evidence="3 6" id="KW-0067">ATP-binding</keyword>
<keyword evidence="2" id="KW-0547">Nucleotide-binding</keyword>
<dbReference type="AlphaFoldDB" id="A0A556PGP3"/>
<dbReference type="OrthoDB" id="9760950at2"/>
<feature type="domain" description="ABC transporter" evidence="5">
    <location>
        <begin position="330"/>
        <end position="546"/>
    </location>
</feature>
<dbReference type="Pfam" id="PF00005">
    <property type="entry name" value="ABC_tran"/>
    <property type="match status" value="2"/>
</dbReference>
<evidence type="ECO:0000256" key="2">
    <source>
        <dbReference type="ARBA" id="ARBA00022741"/>
    </source>
</evidence>
<dbReference type="InterPro" id="IPR051309">
    <property type="entry name" value="ABCF_ATPase"/>
</dbReference>
<dbReference type="Gene3D" id="1.10.287.380">
    <property type="entry name" value="Valyl-tRNA synthetase, C-terminal domain"/>
    <property type="match status" value="1"/>
</dbReference>
<dbReference type="GO" id="GO:0003677">
    <property type="term" value="F:DNA binding"/>
    <property type="evidence" value="ECO:0007669"/>
    <property type="project" value="InterPro"/>
</dbReference>
<name>A0A556PGP3_9BACI</name>
<dbReference type="FunFam" id="3.40.50.300:FF:000011">
    <property type="entry name" value="Putative ABC transporter ATP-binding component"/>
    <property type="match status" value="1"/>
</dbReference>
<evidence type="ECO:0000256" key="3">
    <source>
        <dbReference type="ARBA" id="ARBA00022840"/>
    </source>
</evidence>
<evidence type="ECO:0000313" key="7">
    <source>
        <dbReference type="Proteomes" id="UP000316425"/>
    </source>
</evidence>
<accession>A0A556PGP3</accession>
<dbReference type="InterPro" id="IPR003593">
    <property type="entry name" value="AAA+_ATPase"/>
</dbReference>
<dbReference type="EMBL" id="VMHE01000015">
    <property type="protein sequence ID" value="TSJ63562.1"/>
    <property type="molecule type" value="Genomic_DNA"/>
</dbReference>